<keyword evidence="3" id="KW-1185">Reference proteome</keyword>
<reference evidence="2 3" key="1">
    <citation type="submission" date="2019-12" db="EMBL/GenBank/DDBJ databases">
        <authorList>
            <person name="Scholz U."/>
            <person name="Mascher M."/>
            <person name="Fiebig A."/>
        </authorList>
    </citation>
    <scope>NUCLEOTIDE SEQUENCE</scope>
</reference>
<dbReference type="InterPro" id="IPR036397">
    <property type="entry name" value="RNaseH_sf"/>
</dbReference>
<dbReference type="AlphaFoldDB" id="A0A7I8IDR2"/>
<organism evidence="2">
    <name type="scientific">Spirodela intermedia</name>
    <name type="common">Intermediate duckweed</name>
    <dbReference type="NCBI Taxonomy" id="51605"/>
    <lineage>
        <taxon>Eukaryota</taxon>
        <taxon>Viridiplantae</taxon>
        <taxon>Streptophyta</taxon>
        <taxon>Embryophyta</taxon>
        <taxon>Tracheophyta</taxon>
        <taxon>Spermatophyta</taxon>
        <taxon>Magnoliopsida</taxon>
        <taxon>Liliopsida</taxon>
        <taxon>Araceae</taxon>
        <taxon>Lemnoideae</taxon>
        <taxon>Spirodela</taxon>
    </lineage>
</organism>
<dbReference type="Pfam" id="PF13456">
    <property type="entry name" value="RVT_3"/>
    <property type="match status" value="1"/>
</dbReference>
<proteinExistence type="predicted"/>
<dbReference type="InterPro" id="IPR012337">
    <property type="entry name" value="RNaseH-like_sf"/>
</dbReference>
<protein>
    <recommendedName>
        <fullName evidence="1">RNase H type-1 domain-containing protein</fullName>
    </recommendedName>
</protein>
<dbReference type="GO" id="GO:0003676">
    <property type="term" value="F:nucleic acid binding"/>
    <property type="evidence" value="ECO:0007669"/>
    <property type="project" value="InterPro"/>
</dbReference>
<dbReference type="InterPro" id="IPR053151">
    <property type="entry name" value="RNase_H-like"/>
</dbReference>
<dbReference type="PANTHER" id="PTHR47723:SF19">
    <property type="entry name" value="POLYNUCLEOTIDYL TRANSFERASE, RIBONUCLEASE H-LIKE SUPERFAMILY PROTEIN"/>
    <property type="match status" value="1"/>
</dbReference>
<dbReference type="Proteomes" id="UP001189122">
    <property type="component" value="Unassembled WGS sequence"/>
</dbReference>
<dbReference type="GO" id="GO:0004523">
    <property type="term" value="F:RNA-DNA hybrid ribonuclease activity"/>
    <property type="evidence" value="ECO:0007669"/>
    <property type="project" value="InterPro"/>
</dbReference>
<dbReference type="Gene3D" id="3.30.420.10">
    <property type="entry name" value="Ribonuclease H-like superfamily/Ribonuclease H"/>
    <property type="match status" value="1"/>
</dbReference>
<name>A0A7I8IDR2_SPIIN</name>
<sequence length="301" mass="34442">MLSYRPTRPPLEVFRRVFDSPTSVKVCPFIRISIAYMLWEIWKGRNSSRYAGQVMRATEIMRHVTQWLRSTHSLVPNKTKRSRSVCEAFGLWGLHIIPTLTWTTVRSVRWTPPRAGQWKLNVDGASQGNPGSSGGGGILRDSTGCILFAFSNFYNMQTNTVAEAMAIRDGLFLCEEQNITNIVLESDSKVLVDMLRADSCPHWRLKNIWADIMRCRGRITTITHQFREGNQTADALAAHGVRSRRRTVFSFWQDMPLEARGAHRLERLGIPSLRIHRTPLPASPRQWRIAWRRSGVVTIGR</sequence>
<feature type="domain" description="RNase H type-1" evidence="1">
    <location>
        <begin position="114"/>
        <end position="242"/>
    </location>
</feature>
<dbReference type="PANTHER" id="PTHR47723">
    <property type="entry name" value="OS05G0353850 PROTEIN"/>
    <property type="match status" value="1"/>
</dbReference>
<dbReference type="InterPro" id="IPR002156">
    <property type="entry name" value="RNaseH_domain"/>
</dbReference>
<dbReference type="EMBL" id="LR743588">
    <property type="protein sequence ID" value="CAA2615416.1"/>
    <property type="molecule type" value="Genomic_DNA"/>
</dbReference>
<evidence type="ECO:0000313" key="3">
    <source>
        <dbReference type="Proteomes" id="UP001189122"/>
    </source>
</evidence>
<dbReference type="PROSITE" id="PS50879">
    <property type="entry name" value="RNASE_H_1"/>
    <property type="match status" value="1"/>
</dbReference>
<evidence type="ECO:0000313" key="2">
    <source>
        <dbReference type="EMBL" id="CAA2615416.1"/>
    </source>
</evidence>
<accession>A0A7I8IDR2</accession>
<gene>
    <name evidence="2" type="ORF">SI7747_01001762</name>
</gene>
<evidence type="ECO:0000259" key="1">
    <source>
        <dbReference type="PROSITE" id="PS50879"/>
    </source>
</evidence>
<dbReference type="EMBL" id="CACRZD030000001">
    <property type="protein sequence ID" value="CAA6655172.1"/>
    <property type="molecule type" value="Genomic_DNA"/>
</dbReference>
<dbReference type="SUPFAM" id="SSF53098">
    <property type="entry name" value="Ribonuclease H-like"/>
    <property type="match status" value="1"/>
</dbReference>
<dbReference type="InterPro" id="IPR044730">
    <property type="entry name" value="RNase_H-like_dom_plant"/>
</dbReference>
<dbReference type="CDD" id="cd06222">
    <property type="entry name" value="RNase_H_like"/>
    <property type="match status" value="1"/>
</dbReference>